<accession>A0A9E7D3P0</accession>
<name>A0A9E7D3P0_9ACTN</name>
<dbReference type="PANTHER" id="PTHR43691">
    <property type="entry name" value="URIDINE PHOSPHORYLASE"/>
    <property type="match status" value="1"/>
</dbReference>
<dbReference type="Pfam" id="PF01048">
    <property type="entry name" value="PNP_UDP_1"/>
    <property type="match status" value="1"/>
</dbReference>
<evidence type="ECO:0000256" key="3">
    <source>
        <dbReference type="ARBA" id="ARBA00048447"/>
    </source>
</evidence>
<evidence type="ECO:0000259" key="4">
    <source>
        <dbReference type="Pfam" id="PF01048"/>
    </source>
</evidence>
<dbReference type="InterPro" id="IPR000845">
    <property type="entry name" value="Nucleoside_phosphorylase_d"/>
</dbReference>
<comment type="catalytic activity">
    <reaction evidence="3">
        <text>uridine + phosphate = alpha-D-ribose 1-phosphate + uracil</text>
        <dbReference type="Rhea" id="RHEA:24388"/>
        <dbReference type="ChEBI" id="CHEBI:16704"/>
        <dbReference type="ChEBI" id="CHEBI:17568"/>
        <dbReference type="ChEBI" id="CHEBI:43474"/>
        <dbReference type="ChEBI" id="CHEBI:57720"/>
        <dbReference type="EC" id="2.4.2.3"/>
    </reaction>
</comment>
<dbReference type="EC" id="2.4.2.3" evidence="1"/>
<dbReference type="GO" id="GO:0006152">
    <property type="term" value="P:purine nucleoside catabolic process"/>
    <property type="evidence" value="ECO:0007669"/>
    <property type="project" value="TreeGrafter"/>
</dbReference>
<dbReference type="GO" id="GO:0004731">
    <property type="term" value="F:purine-nucleoside phosphorylase activity"/>
    <property type="evidence" value="ECO:0007669"/>
    <property type="project" value="TreeGrafter"/>
</dbReference>
<dbReference type="Proteomes" id="UP000831562">
    <property type="component" value="Chromosome"/>
</dbReference>
<organism evidence="5 6">
    <name type="scientific">Lancefieldella parvula</name>
    <dbReference type="NCBI Taxonomy" id="1382"/>
    <lineage>
        <taxon>Bacteria</taxon>
        <taxon>Bacillati</taxon>
        <taxon>Actinomycetota</taxon>
        <taxon>Coriobacteriia</taxon>
        <taxon>Coriobacteriales</taxon>
        <taxon>Atopobiaceae</taxon>
        <taxon>Lancefieldella</taxon>
    </lineage>
</organism>
<proteinExistence type="predicted"/>
<dbReference type="SUPFAM" id="SSF53167">
    <property type="entry name" value="Purine and uridine phosphorylases"/>
    <property type="match status" value="1"/>
</dbReference>
<dbReference type="GO" id="GO:0004850">
    <property type="term" value="F:uridine phosphorylase activity"/>
    <property type="evidence" value="ECO:0007669"/>
    <property type="project" value="UniProtKB-EC"/>
</dbReference>
<dbReference type="PANTHER" id="PTHR43691:SF11">
    <property type="entry name" value="FI09636P-RELATED"/>
    <property type="match status" value="1"/>
</dbReference>
<sequence length="255" mass="28381">MIIKNEIPLLEYDDTSSEVISADHEWTAGQLPEKCLFAFLGDVVHDYANQHGAEVVETIVTVSRDIKVYVLDSYGEKICLVQSPTGSASSTQVMDILVTCGCKKVIAVGSCGVLKEIQENAFLVPTKALRAEGTSYHYLPASRYIELDEEPISIIEETFRQGGLPFETCTTWTTDGFFRETKDMVEYRLQEGCSVVEMECSALAACCRKRGAQFGQFLFTADSLANVHEYDERDFGKDSHEKALLLGLEIVKNFT</sequence>
<evidence type="ECO:0000256" key="2">
    <source>
        <dbReference type="ARBA" id="ARBA00021980"/>
    </source>
</evidence>
<dbReference type="CDD" id="cd09007">
    <property type="entry name" value="NP-I_spr0068"/>
    <property type="match status" value="1"/>
</dbReference>
<dbReference type="AlphaFoldDB" id="A0A9E7D3P0"/>
<protein>
    <recommendedName>
        <fullName evidence="2">Uridine phosphorylase</fullName>
        <ecNumber evidence="1">2.4.2.3</ecNumber>
    </recommendedName>
</protein>
<evidence type="ECO:0000313" key="5">
    <source>
        <dbReference type="EMBL" id="UQF78177.1"/>
    </source>
</evidence>
<reference evidence="5" key="1">
    <citation type="submission" date="2022-05" db="EMBL/GenBank/DDBJ databases">
        <title>Using nanopore sequencing to obtain complete genomes from saliva samples.</title>
        <authorList>
            <person name="Baker J.L."/>
        </authorList>
    </citation>
    <scope>NUCLEOTIDE SEQUENCE</scope>
    <source>
        <strain evidence="5">JCVI-JB-Lp32</strain>
    </source>
</reference>
<dbReference type="InterPro" id="IPR035994">
    <property type="entry name" value="Nucleoside_phosphorylase_sf"/>
</dbReference>
<evidence type="ECO:0000256" key="1">
    <source>
        <dbReference type="ARBA" id="ARBA00011888"/>
    </source>
</evidence>
<dbReference type="EMBL" id="CP097092">
    <property type="protein sequence ID" value="UQF78177.1"/>
    <property type="molecule type" value="Genomic_DNA"/>
</dbReference>
<evidence type="ECO:0000313" key="6">
    <source>
        <dbReference type="Proteomes" id="UP000831562"/>
    </source>
</evidence>
<dbReference type="GO" id="GO:0005829">
    <property type="term" value="C:cytosol"/>
    <property type="evidence" value="ECO:0007669"/>
    <property type="project" value="TreeGrafter"/>
</dbReference>
<feature type="domain" description="Nucleoside phosphorylase" evidence="4">
    <location>
        <begin position="40"/>
        <end position="235"/>
    </location>
</feature>
<dbReference type="Gene3D" id="3.40.50.1580">
    <property type="entry name" value="Nucleoside phosphorylase domain"/>
    <property type="match status" value="1"/>
</dbReference>
<gene>
    <name evidence="5" type="ORF">M3I19_00285</name>
</gene>